<evidence type="ECO:0000313" key="1">
    <source>
        <dbReference type="EMBL" id="KAH7923947.1"/>
    </source>
</evidence>
<evidence type="ECO:0000313" key="2">
    <source>
        <dbReference type="Proteomes" id="UP000790709"/>
    </source>
</evidence>
<organism evidence="1 2">
    <name type="scientific">Leucogyrophana mollusca</name>
    <dbReference type="NCBI Taxonomy" id="85980"/>
    <lineage>
        <taxon>Eukaryota</taxon>
        <taxon>Fungi</taxon>
        <taxon>Dikarya</taxon>
        <taxon>Basidiomycota</taxon>
        <taxon>Agaricomycotina</taxon>
        <taxon>Agaricomycetes</taxon>
        <taxon>Agaricomycetidae</taxon>
        <taxon>Boletales</taxon>
        <taxon>Boletales incertae sedis</taxon>
        <taxon>Leucogyrophana</taxon>
    </lineage>
</organism>
<keyword evidence="2" id="KW-1185">Reference proteome</keyword>
<dbReference type="Proteomes" id="UP000790709">
    <property type="component" value="Unassembled WGS sequence"/>
</dbReference>
<proteinExistence type="predicted"/>
<reference evidence="1" key="1">
    <citation type="journal article" date="2021" name="New Phytol.">
        <title>Evolutionary innovations through gain and loss of genes in the ectomycorrhizal Boletales.</title>
        <authorList>
            <person name="Wu G."/>
            <person name="Miyauchi S."/>
            <person name="Morin E."/>
            <person name="Kuo A."/>
            <person name="Drula E."/>
            <person name="Varga T."/>
            <person name="Kohler A."/>
            <person name="Feng B."/>
            <person name="Cao Y."/>
            <person name="Lipzen A."/>
            <person name="Daum C."/>
            <person name="Hundley H."/>
            <person name="Pangilinan J."/>
            <person name="Johnson J."/>
            <person name="Barry K."/>
            <person name="LaButti K."/>
            <person name="Ng V."/>
            <person name="Ahrendt S."/>
            <person name="Min B."/>
            <person name="Choi I.G."/>
            <person name="Park H."/>
            <person name="Plett J.M."/>
            <person name="Magnuson J."/>
            <person name="Spatafora J.W."/>
            <person name="Nagy L.G."/>
            <person name="Henrissat B."/>
            <person name="Grigoriev I.V."/>
            <person name="Yang Z.L."/>
            <person name="Xu J."/>
            <person name="Martin F.M."/>
        </authorList>
    </citation>
    <scope>NUCLEOTIDE SEQUENCE</scope>
    <source>
        <strain evidence="1">KUC20120723A-06</strain>
    </source>
</reference>
<name>A0ACB8BDY9_9AGAM</name>
<protein>
    <submittedName>
        <fullName evidence="1">Alcohol oxidase</fullName>
    </submittedName>
</protein>
<gene>
    <name evidence="1" type="ORF">BV22DRAFT_1130251</name>
</gene>
<dbReference type="EMBL" id="MU266438">
    <property type="protein sequence ID" value="KAH7923947.1"/>
    <property type="molecule type" value="Genomic_DNA"/>
</dbReference>
<accession>A0ACB8BDY9</accession>
<sequence>MAQLADEQFDIIFAGGGTAACVVAGRLAAADPSLRILVLEAGKHTRDQDAHIQPFRFISHLAPTSTTVTFNISNPSKHLRGRAAIVPSGRCVGGGSSVNFAAYTRASPSDYDDWETIYRNPGWGSKDLIPLFKKTETYQVLPDQVNHGYSGPLKVSRGGIQSNVGKEFLEVAKQYDPEREVGGDVADLIKCNVYGPCAKWIDGESGRRSDAAHHFIYNQRENINLQVLDGKRVKRVVIENGRAVGVEYVIDTLSCPGTEQSLSFARASRLVVVSAGAFGSPGILERSGIGASAILKQHGVEEIVDLPGVGENYQDHNVSFVPYLASDQAETLDPLFRGDQEALATSFQQWAKDGKGPVAQNGVDAALRLRPNSDELNELGPSFQDRWQTFFANKPDKAIAAVAPIAAFLGDFSAAPPRNYLSACYFTFYPASTGSVHIKSGNDANAAPDFTAGFLSDPSDLAPLRLGYKKTRELLRRMPVYRGEYIPSHPPFTDGSAAKCGEACGPVAISAPDITYSPEDDEVIDNFHRDVVQTAWHSLGTCAMKPREEGGVVDHYLNVYGVEGLKVADLSIAPSNVGANTYSTALVVGEKAAVIIAKELGIKGVV</sequence>
<comment type="caution">
    <text evidence="1">The sequence shown here is derived from an EMBL/GenBank/DDBJ whole genome shotgun (WGS) entry which is preliminary data.</text>
</comment>